<proteinExistence type="predicted"/>
<comment type="caution">
    <text evidence="2">The sequence shown here is derived from an EMBL/GenBank/DDBJ whole genome shotgun (WGS) entry which is preliminary data.</text>
</comment>
<gene>
    <name evidence="2" type="ORF">IRJ41_012467</name>
</gene>
<dbReference type="SUPFAM" id="SSF55136">
    <property type="entry name" value="Probable bacterial effector-binding domain"/>
    <property type="match status" value="1"/>
</dbReference>
<evidence type="ECO:0000313" key="3">
    <source>
        <dbReference type="Proteomes" id="UP001059041"/>
    </source>
</evidence>
<dbReference type="GO" id="GO:0000421">
    <property type="term" value="C:autophagosome membrane"/>
    <property type="evidence" value="ECO:0007669"/>
    <property type="project" value="TreeGrafter"/>
</dbReference>
<dbReference type="GO" id="GO:0106300">
    <property type="term" value="P:protein-DNA covalent cross-linking repair"/>
    <property type="evidence" value="ECO:0007669"/>
    <property type="project" value="TreeGrafter"/>
</dbReference>
<dbReference type="Gene3D" id="3.20.80.10">
    <property type="entry name" value="Regulatory factor, effector binding domain"/>
    <property type="match status" value="1"/>
</dbReference>
<dbReference type="GO" id="GO:0005634">
    <property type="term" value="C:nucleus"/>
    <property type="evidence" value="ECO:0007669"/>
    <property type="project" value="TreeGrafter"/>
</dbReference>
<organism evidence="2 3">
    <name type="scientific">Triplophysa rosa</name>
    <name type="common">Cave loach</name>
    <dbReference type="NCBI Taxonomy" id="992332"/>
    <lineage>
        <taxon>Eukaryota</taxon>
        <taxon>Metazoa</taxon>
        <taxon>Chordata</taxon>
        <taxon>Craniata</taxon>
        <taxon>Vertebrata</taxon>
        <taxon>Euteleostomi</taxon>
        <taxon>Actinopterygii</taxon>
        <taxon>Neopterygii</taxon>
        <taxon>Teleostei</taxon>
        <taxon>Ostariophysi</taxon>
        <taxon>Cypriniformes</taxon>
        <taxon>Nemacheilidae</taxon>
        <taxon>Triplophysa</taxon>
    </lineage>
</organism>
<dbReference type="GO" id="GO:0061709">
    <property type="term" value="P:reticulophagy"/>
    <property type="evidence" value="ECO:0007669"/>
    <property type="project" value="TreeGrafter"/>
</dbReference>
<keyword evidence="1" id="KW-0472">Membrane</keyword>
<dbReference type="PANTHER" id="PTHR15949:SF3">
    <property type="entry name" value="TESTIS-EXPRESSED PROTEIN 264"/>
    <property type="match status" value="1"/>
</dbReference>
<protein>
    <recommendedName>
        <fullName evidence="4">Testis-expressed protein 264</fullName>
    </recommendedName>
</protein>
<dbReference type="Proteomes" id="UP001059041">
    <property type="component" value="Linkage Group LG7"/>
</dbReference>
<name>A0A9W7WTE2_TRIRA</name>
<dbReference type="GO" id="GO:0005657">
    <property type="term" value="C:replication fork"/>
    <property type="evidence" value="ECO:0007669"/>
    <property type="project" value="TreeGrafter"/>
</dbReference>
<evidence type="ECO:0000256" key="1">
    <source>
        <dbReference type="SAM" id="Phobius"/>
    </source>
</evidence>
<keyword evidence="1" id="KW-1133">Transmembrane helix</keyword>
<keyword evidence="1" id="KW-0812">Transmembrane</keyword>
<accession>A0A9W7WTE2</accession>
<dbReference type="PANTHER" id="PTHR15949">
    <property type="entry name" value="TESTIS-EXPRESSED PROTEIN 264"/>
    <property type="match status" value="1"/>
</dbReference>
<evidence type="ECO:0008006" key="4">
    <source>
        <dbReference type="Google" id="ProtNLM"/>
    </source>
</evidence>
<dbReference type="AlphaFoldDB" id="A0A9W7WTE2"/>
<dbReference type="EMBL" id="JAFHDT010000007">
    <property type="protein sequence ID" value="KAI7807903.1"/>
    <property type="molecule type" value="Genomic_DNA"/>
</dbReference>
<sequence length="238" mass="26618">MSDFVIFCMIVFLVICLILTLVGFVFYTGLLSEVVVRTGSAPVKKITIAYKFRKGSYKASGAAFTESCSIGPKLASVGVFYDDPNQTQADECRYVVGSILSEDEEKPDEELQRLYEKLGYKIISFPEVTCAVTSSFPNRCSLSPFCAAYRVYPELDQYVKQYSFSAFINGLVHPKIQILSSFTHPQIKTHALMDIFLMSGLFHQPLSILESESESESEELYCQVCLHTQGIFFGVGSF</sequence>
<feature type="transmembrane region" description="Helical" evidence="1">
    <location>
        <begin position="6"/>
        <end position="27"/>
    </location>
</feature>
<dbReference type="InterPro" id="IPR011256">
    <property type="entry name" value="Reg_factor_effector_dom_sf"/>
</dbReference>
<keyword evidence="3" id="KW-1185">Reference proteome</keyword>
<evidence type="ECO:0000313" key="2">
    <source>
        <dbReference type="EMBL" id="KAI7807903.1"/>
    </source>
</evidence>
<dbReference type="GO" id="GO:0005789">
    <property type="term" value="C:endoplasmic reticulum membrane"/>
    <property type="evidence" value="ECO:0007669"/>
    <property type="project" value="TreeGrafter"/>
</dbReference>
<reference evidence="2" key="1">
    <citation type="submission" date="2021-02" db="EMBL/GenBank/DDBJ databases">
        <title>Comparative genomics reveals that relaxation of natural selection precedes convergent phenotypic evolution of cavefish.</title>
        <authorList>
            <person name="Peng Z."/>
        </authorList>
    </citation>
    <scope>NUCLEOTIDE SEQUENCE</scope>
    <source>
        <tissue evidence="2">Muscle</tissue>
    </source>
</reference>